<gene>
    <name evidence="1" type="ORF">LCGC14_1575590</name>
</gene>
<protein>
    <submittedName>
        <fullName evidence="1">Uncharacterized protein</fullName>
    </submittedName>
</protein>
<dbReference type="AlphaFoldDB" id="A0A0F9IIC4"/>
<name>A0A0F9IIC4_9ZZZZ</name>
<reference evidence="1" key="1">
    <citation type="journal article" date="2015" name="Nature">
        <title>Complex archaea that bridge the gap between prokaryotes and eukaryotes.</title>
        <authorList>
            <person name="Spang A."/>
            <person name="Saw J.H."/>
            <person name="Jorgensen S.L."/>
            <person name="Zaremba-Niedzwiedzka K."/>
            <person name="Martijn J."/>
            <person name="Lind A.E."/>
            <person name="van Eijk R."/>
            <person name="Schleper C."/>
            <person name="Guy L."/>
            <person name="Ettema T.J."/>
        </authorList>
    </citation>
    <scope>NUCLEOTIDE SEQUENCE</scope>
</reference>
<sequence>MNNYTKGEWTTRRSMSGGRLLIRANSDQPSLQIVPEADAYLIASAPELYEALKLTRNNLQTLSDAALHYKKTFSANLKIINQVLAKAEIK</sequence>
<evidence type="ECO:0000313" key="1">
    <source>
        <dbReference type="EMBL" id="KKM27346.1"/>
    </source>
</evidence>
<proteinExistence type="predicted"/>
<comment type="caution">
    <text evidence="1">The sequence shown here is derived from an EMBL/GenBank/DDBJ whole genome shotgun (WGS) entry which is preliminary data.</text>
</comment>
<accession>A0A0F9IIC4</accession>
<dbReference type="EMBL" id="LAZR01012339">
    <property type="protein sequence ID" value="KKM27346.1"/>
    <property type="molecule type" value="Genomic_DNA"/>
</dbReference>
<organism evidence="1">
    <name type="scientific">marine sediment metagenome</name>
    <dbReference type="NCBI Taxonomy" id="412755"/>
    <lineage>
        <taxon>unclassified sequences</taxon>
        <taxon>metagenomes</taxon>
        <taxon>ecological metagenomes</taxon>
    </lineage>
</organism>